<dbReference type="Gene3D" id="2.90.10.30">
    <property type="match status" value="1"/>
</dbReference>
<dbReference type="SUPFAM" id="SSF88713">
    <property type="entry name" value="Glycoside hydrolase/deacetylase"/>
    <property type="match status" value="1"/>
</dbReference>
<sequence>MSKRIALTFDDGPSDKTIKLLEILDGFGIKATFFVVGKNLEKVDFNAVYSNTLAERKIQSPEKVVDNAKNFSDEELAANCNTLKNQLKSGHMIGNHSMTHPWRKDSQGNGLENLVLDDILKELIGCQNAVYKQSAEREYTPRFFRAPEYHSVKTIITKNNSQLGFVKICEAYECNDSDYDDKSYDSSTSAEHIKNKYIEAFKSENDCIVLSHDSPVATNLVKGVGDALNLLTKNSDGSFTYQENGVRYGIEFVRIDEYYGKHNRLAQGDFLLKGQRLSSSNRQFELVFQGDSNVVVYSPNGVAAWNGDAEIYKAIGQHPCQLKIDKIELTSDGILQVIQRNQPYVWKKEVSSFQLADNGKPVVTHINGTVEYV</sequence>
<dbReference type="AlphaFoldDB" id="A0A081BQQ7"/>
<evidence type="ECO:0000259" key="2">
    <source>
        <dbReference type="PROSITE" id="PS51677"/>
    </source>
</evidence>
<evidence type="ECO:0000313" key="4">
    <source>
        <dbReference type="Proteomes" id="UP000030700"/>
    </source>
</evidence>
<dbReference type="GO" id="GO:0005975">
    <property type="term" value="P:carbohydrate metabolic process"/>
    <property type="evidence" value="ECO:0007669"/>
    <property type="project" value="InterPro"/>
</dbReference>
<dbReference type="InterPro" id="IPR002509">
    <property type="entry name" value="NODB_dom"/>
</dbReference>
<accession>A0A081BQQ7</accession>
<dbReference type="Proteomes" id="UP000030700">
    <property type="component" value="Unassembled WGS sequence"/>
</dbReference>
<name>A0A081BQQ7_9BACT</name>
<dbReference type="Gene3D" id="3.20.20.370">
    <property type="entry name" value="Glycoside hydrolase/deacetylase"/>
    <property type="match status" value="1"/>
</dbReference>
<evidence type="ECO:0000259" key="1">
    <source>
        <dbReference type="PROSITE" id="PS50927"/>
    </source>
</evidence>
<dbReference type="HOGENOM" id="CLU_741158_0_0_0"/>
<dbReference type="STRING" id="1499966.U14_05012"/>
<evidence type="ECO:0000313" key="3">
    <source>
        <dbReference type="EMBL" id="GAK53738.1"/>
    </source>
</evidence>
<dbReference type="EMBL" id="DF820460">
    <property type="protein sequence ID" value="GAK53738.1"/>
    <property type="molecule type" value="Genomic_DNA"/>
</dbReference>
<feature type="domain" description="Bulb-type lectin" evidence="1">
    <location>
        <begin position="262"/>
        <end position="373"/>
    </location>
</feature>
<dbReference type="InterPro" id="IPR011330">
    <property type="entry name" value="Glyco_hydro/deAcase_b/a-brl"/>
</dbReference>
<dbReference type="PANTHER" id="PTHR10587">
    <property type="entry name" value="GLYCOSYL TRANSFERASE-RELATED"/>
    <property type="match status" value="1"/>
</dbReference>
<proteinExistence type="predicted"/>
<dbReference type="InterPro" id="IPR001480">
    <property type="entry name" value="Bulb-type_lectin_dom"/>
</dbReference>
<dbReference type="PROSITE" id="PS50927">
    <property type="entry name" value="BULB_LECTIN"/>
    <property type="match status" value="1"/>
</dbReference>
<gene>
    <name evidence="3" type="ORF">U14_05012</name>
</gene>
<dbReference type="GO" id="GO:0016810">
    <property type="term" value="F:hydrolase activity, acting on carbon-nitrogen (but not peptide) bonds"/>
    <property type="evidence" value="ECO:0007669"/>
    <property type="project" value="InterPro"/>
</dbReference>
<reference evidence="3" key="1">
    <citation type="journal article" date="2015" name="PeerJ">
        <title>First genomic representation of candidate bacterial phylum KSB3 points to enhanced environmental sensing as a trigger of wastewater bulking.</title>
        <authorList>
            <person name="Sekiguchi Y."/>
            <person name="Ohashi A."/>
            <person name="Parks D.H."/>
            <person name="Yamauchi T."/>
            <person name="Tyson G.W."/>
            <person name="Hugenholtz P."/>
        </authorList>
    </citation>
    <scope>NUCLEOTIDE SEQUENCE [LARGE SCALE GENOMIC DNA]</scope>
</reference>
<dbReference type="InterPro" id="IPR050248">
    <property type="entry name" value="Polysacc_deacetylase_ArnD"/>
</dbReference>
<dbReference type="PROSITE" id="PS51677">
    <property type="entry name" value="NODB"/>
    <property type="match status" value="1"/>
</dbReference>
<dbReference type="CDD" id="cd10917">
    <property type="entry name" value="CE4_NodB_like_6s_7s"/>
    <property type="match status" value="1"/>
</dbReference>
<protein>
    <submittedName>
        <fullName evidence="3">Polysaccharide deacetylase</fullName>
    </submittedName>
</protein>
<feature type="domain" description="NodB homology" evidence="2">
    <location>
        <begin position="3"/>
        <end position="249"/>
    </location>
</feature>
<keyword evidence="4" id="KW-1185">Reference proteome</keyword>
<organism evidence="3">
    <name type="scientific">Candidatus Moduliflexus flocculans</name>
    <dbReference type="NCBI Taxonomy" id="1499966"/>
    <lineage>
        <taxon>Bacteria</taxon>
        <taxon>Candidatus Moduliflexota</taxon>
        <taxon>Candidatus Moduliflexia</taxon>
        <taxon>Candidatus Moduliflexales</taxon>
        <taxon>Candidatus Moduliflexaceae</taxon>
    </lineage>
</organism>
<dbReference type="Pfam" id="PF01522">
    <property type="entry name" value="Polysacc_deac_1"/>
    <property type="match status" value="1"/>
</dbReference>